<dbReference type="EMBL" id="MN740593">
    <property type="protein sequence ID" value="QHS77639.1"/>
    <property type="molecule type" value="Genomic_DNA"/>
</dbReference>
<reference evidence="1" key="1">
    <citation type="journal article" date="2020" name="Nature">
        <title>Giant virus diversity and host interactions through global metagenomics.</title>
        <authorList>
            <person name="Schulz F."/>
            <person name="Roux S."/>
            <person name="Paez-Espino D."/>
            <person name="Jungbluth S."/>
            <person name="Walsh D.A."/>
            <person name="Denef V.J."/>
            <person name="McMahon K.D."/>
            <person name="Konstantinidis K.T."/>
            <person name="Eloe-Fadrosh E.A."/>
            <person name="Kyrpides N.C."/>
            <person name="Woyke T."/>
        </authorList>
    </citation>
    <scope>NUCLEOTIDE SEQUENCE</scope>
    <source>
        <strain evidence="1">GVMAG-S-1021933-23</strain>
    </source>
</reference>
<name>A0A6C0AD38_9ZZZZ</name>
<dbReference type="AlphaFoldDB" id="A0A6C0AD38"/>
<sequence length="392" mass="47574">MYKKDISDYLVDSDFYNNLSEKGKFKPLHYKKKLKVDSLEDFVKLIRTADFWGINKKNEKKMFDVLFNWNEKPIIYFYKNLKRILSLNNSYFFNKYLDYIFDKEQIIYIYKIKDYLDLNTDLIVEYFISNFSDNSSKLIFHEMYDLQKQISNLVCLENLFSYIFPLGELEPKNKKYMYLKNTFPIFLNCETYLDFLEKVEDLINNIDEKYKNSKLLFNDLNDQNCTVCEKFIFSYINSFSDQKLSDKTDFLVLEKILLKFINDGFYLDFKTLIGFDSLIFFNPGNLFIRNEITNKIIITTMEKIIAEKNFKQFLQSENCLISMNRIADILQILIKNKYLPIINLLEDYNWKNIKEESYEDYTYEDINQIEIPFLEFYLKLLKYLLNERKRRK</sequence>
<proteinExistence type="predicted"/>
<organism evidence="1">
    <name type="scientific">viral metagenome</name>
    <dbReference type="NCBI Taxonomy" id="1070528"/>
    <lineage>
        <taxon>unclassified sequences</taxon>
        <taxon>metagenomes</taxon>
        <taxon>organismal metagenomes</taxon>
    </lineage>
</organism>
<evidence type="ECO:0000313" key="1">
    <source>
        <dbReference type="EMBL" id="QHS77639.1"/>
    </source>
</evidence>
<protein>
    <submittedName>
        <fullName evidence="1">Uncharacterized protein</fullName>
    </submittedName>
</protein>
<accession>A0A6C0AD38</accession>